<sequence>MADVLPPLYYYFFSLVEPGLSVAGALYAAFRPETYAADLLPNGVERLTQAVGNTLRGRMMCGQLGSCFLVLAMNSFSLVPVFRRQTPALCESLTSALLVPLLIGDFTHIILTLVALPGTLAFEPWNWTQLIHGNVSITLGLIVIRMLWFLGVGRQSPAAVTAKARKNDKAE</sequence>
<protein>
    <recommendedName>
        <fullName evidence="2">DUF7704 domain-containing protein</fullName>
    </recommendedName>
</protein>
<evidence type="ECO:0000256" key="1">
    <source>
        <dbReference type="SAM" id="Phobius"/>
    </source>
</evidence>
<dbReference type="PANTHER" id="PTHR37019:SF2">
    <property type="entry name" value="EXPERA DOMAIN-CONTAINING PROTEIN"/>
    <property type="match status" value="1"/>
</dbReference>
<dbReference type="AlphaFoldDB" id="A0AA48LA38"/>
<keyword evidence="1" id="KW-0472">Membrane</keyword>
<dbReference type="GeneID" id="85498516"/>
<feature type="transmembrane region" description="Helical" evidence="1">
    <location>
        <begin position="63"/>
        <end position="82"/>
    </location>
</feature>
<feature type="transmembrane region" description="Helical" evidence="1">
    <location>
        <begin position="9"/>
        <end position="30"/>
    </location>
</feature>
<dbReference type="InterPro" id="IPR056121">
    <property type="entry name" value="DUF7704"/>
</dbReference>
<proteinExistence type="predicted"/>
<organism evidence="3 4">
    <name type="scientific">Cutaneotrichosporon cavernicola</name>
    <dbReference type="NCBI Taxonomy" id="279322"/>
    <lineage>
        <taxon>Eukaryota</taxon>
        <taxon>Fungi</taxon>
        <taxon>Dikarya</taxon>
        <taxon>Basidiomycota</taxon>
        <taxon>Agaricomycotina</taxon>
        <taxon>Tremellomycetes</taxon>
        <taxon>Trichosporonales</taxon>
        <taxon>Trichosporonaceae</taxon>
        <taxon>Cutaneotrichosporon</taxon>
    </lineage>
</organism>
<name>A0AA48LA38_9TREE</name>
<keyword evidence="1" id="KW-0812">Transmembrane</keyword>
<dbReference type="PANTHER" id="PTHR37019">
    <property type="entry name" value="CHROMOSOME 1, WHOLE GENOME SHOTGUN SEQUENCE"/>
    <property type="match status" value="1"/>
</dbReference>
<dbReference type="Proteomes" id="UP001233271">
    <property type="component" value="Chromosome 7b"/>
</dbReference>
<dbReference type="Pfam" id="PF24803">
    <property type="entry name" value="DUF7704"/>
    <property type="match status" value="1"/>
</dbReference>
<evidence type="ECO:0000313" key="4">
    <source>
        <dbReference type="Proteomes" id="UP001233271"/>
    </source>
</evidence>
<dbReference type="EMBL" id="AP028219">
    <property type="protein sequence ID" value="BEI94646.1"/>
    <property type="molecule type" value="Genomic_DNA"/>
</dbReference>
<evidence type="ECO:0000313" key="3">
    <source>
        <dbReference type="EMBL" id="BEI94646.1"/>
    </source>
</evidence>
<feature type="domain" description="DUF7704" evidence="2">
    <location>
        <begin position="3"/>
        <end position="153"/>
    </location>
</feature>
<feature type="transmembrane region" description="Helical" evidence="1">
    <location>
        <begin position="94"/>
        <end position="118"/>
    </location>
</feature>
<feature type="transmembrane region" description="Helical" evidence="1">
    <location>
        <begin position="130"/>
        <end position="150"/>
    </location>
</feature>
<reference evidence="3" key="1">
    <citation type="journal article" date="2023" name="BMC Genomics">
        <title>Chromosome-level genome assemblies of Cutaneotrichosporon spp. (Trichosporonales, Basidiomycota) reveal imbalanced evolution between nucleotide sequences and chromosome synteny.</title>
        <authorList>
            <person name="Kobayashi Y."/>
            <person name="Kayamori A."/>
            <person name="Aoki K."/>
            <person name="Shiwa Y."/>
            <person name="Matsutani M."/>
            <person name="Fujita N."/>
            <person name="Sugita T."/>
            <person name="Iwasaki W."/>
            <person name="Tanaka N."/>
            <person name="Takashima M."/>
        </authorList>
    </citation>
    <scope>NUCLEOTIDE SEQUENCE</scope>
    <source>
        <strain evidence="3">HIS019</strain>
    </source>
</reference>
<gene>
    <name evidence="3" type="ORF">CcaverHIS019_0702270</name>
</gene>
<accession>A0AA48LA38</accession>
<evidence type="ECO:0000259" key="2">
    <source>
        <dbReference type="Pfam" id="PF24803"/>
    </source>
</evidence>
<keyword evidence="4" id="KW-1185">Reference proteome</keyword>
<keyword evidence="1" id="KW-1133">Transmembrane helix</keyword>
<dbReference type="KEGG" id="ccac:CcaHIS019_0702270"/>
<dbReference type="RefSeq" id="XP_060459911.1">
    <property type="nucleotide sequence ID" value="XM_060603637.1"/>
</dbReference>